<evidence type="ECO:0000256" key="1">
    <source>
        <dbReference type="SAM" id="MobiDB-lite"/>
    </source>
</evidence>
<accession>A0AAW0EE81</accession>
<sequence>MTAGVEANAGGFDRPSKDRMRNAGYVGRGEIRWHLRTCPFHRRSPPTSLALHPRRASSLRSLPSLASSPSSPAHPPLVHTAPLPLFPRLRPDPYFRLRLRPSRFHTRHLHLAPNCSIRGTWGNSRARSLLVTGVPSSNLISLIVSFSIPHLCAYSAHTLLTRPSSSSRTGASILSFARLPPLTLADRLPLVHAVPPPLFPTSSTPTRTSLHFHLRACLPRRLALALPSLPPPRLPSPLHPSRAHPAHRLSTATTRLRPCLSALPCTLPCFASALRPRFRHIINRSCPCAVVQS</sequence>
<feature type="region of interest" description="Disordered" evidence="1">
    <location>
        <begin position="1"/>
        <end position="21"/>
    </location>
</feature>
<keyword evidence="3" id="KW-1185">Reference proteome</keyword>
<protein>
    <submittedName>
        <fullName evidence="2">Uncharacterized protein</fullName>
    </submittedName>
</protein>
<dbReference type="Proteomes" id="UP001362999">
    <property type="component" value="Unassembled WGS sequence"/>
</dbReference>
<evidence type="ECO:0000313" key="3">
    <source>
        <dbReference type="Proteomes" id="UP001362999"/>
    </source>
</evidence>
<name>A0AAW0EE81_9AGAR</name>
<organism evidence="2 3">
    <name type="scientific">Favolaschia claudopus</name>
    <dbReference type="NCBI Taxonomy" id="2862362"/>
    <lineage>
        <taxon>Eukaryota</taxon>
        <taxon>Fungi</taxon>
        <taxon>Dikarya</taxon>
        <taxon>Basidiomycota</taxon>
        <taxon>Agaricomycotina</taxon>
        <taxon>Agaricomycetes</taxon>
        <taxon>Agaricomycetidae</taxon>
        <taxon>Agaricales</taxon>
        <taxon>Marasmiineae</taxon>
        <taxon>Mycenaceae</taxon>
        <taxon>Favolaschia</taxon>
    </lineage>
</organism>
<proteinExistence type="predicted"/>
<reference evidence="2 3" key="1">
    <citation type="journal article" date="2024" name="J Genomics">
        <title>Draft genome sequencing and assembly of Favolaschia claudopus CIRM-BRFM 2984 isolated from oak limbs.</title>
        <authorList>
            <person name="Navarro D."/>
            <person name="Drula E."/>
            <person name="Chaduli D."/>
            <person name="Cazenave R."/>
            <person name="Ahrendt S."/>
            <person name="Wang J."/>
            <person name="Lipzen A."/>
            <person name="Daum C."/>
            <person name="Barry K."/>
            <person name="Grigoriev I.V."/>
            <person name="Favel A."/>
            <person name="Rosso M.N."/>
            <person name="Martin F."/>
        </authorList>
    </citation>
    <scope>NUCLEOTIDE SEQUENCE [LARGE SCALE GENOMIC DNA]</scope>
    <source>
        <strain evidence="2 3">CIRM-BRFM 2984</strain>
    </source>
</reference>
<dbReference type="AlphaFoldDB" id="A0AAW0EE81"/>
<gene>
    <name evidence="2" type="ORF">R3P38DRAFT_2835223</name>
</gene>
<evidence type="ECO:0000313" key="2">
    <source>
        <dbReference type="EMBL" id="KAK7062433.1"/>
    </source>
</evidence>
<comment type="caution">
    <text evidence="2">The sequence shown here is derived from an EMBL/GenBank/DDBJ whole genome shotgun (WGS) entry which is preliminary data.</text>
</comment>
<dbReference type="EMBL" id="JAWWNJ010000002">
    <property type="protein sequence ID" value="KAK7062433.1"/>
    <property type="molecule type" value="Genomic_DNA"/>
</dbReference>